<dbReference type="EMBL" id="BAAAME010000002">
    <property type="protein sequence ID" value="GAA1732493.1"/>
    <property type="molecule type" value="Genomic_DNA"/>
</dbReference>
<proteinExistence type="inferred from homology"/>
<keyword evidence="2" id="KW-0328">Glycosyltransferase</keyword>
<evidence type="ECO:0000256" key="1">
    <source>
        <dbReference type="ARBA" id="ARBA00009481"/>
    </source>
</evidence>
<gene>
    <name evidence="6" type="ORF">GCM10009710_11570</name>
</gene>
<feature type="domain" description="Glycosyl transferase family 1" evidence="4">
    <location>
        <begin position="185"/>
        <end position="340"/>
    </location>
</feature>
<evidence type="ECO:0000259" key="4">
    <source>
        <dbReference type="Pfam" id="PF00534"/>
    </source>
</evidence>
<dbReference type="SUPFAM" id="SSF53756">
    <property type="entry name" value="UDP-Glycosyltransferase/glycogen phosphorylase"/>
    <property type="match status" value="1"/>
</dbReference>
<sequence>MHVLFCNWRDTAHPEGGGSEFYVEQMARGLVERGHRVTIAAAAFEGAAADETVEGVRFVRSGAKFGVYLHIFARLLTGRYGRVDVVVDVQNGLPFFTRWATRKPVVVLLHHVHREQWPVVYPGLVGRVGWWIESRLAPRLYRRSRYVTVSQATRLELVDLGIDRDRIAIVHNGSTPAPRLGGPRSTTPRLCVLGRLVPHKQVEHAIDALADLVDQYPELTLDVAGDGWWDAELREHAAARGVADRVTFHGFVDNATKHRLLAEAWVMAMPSLKEGWGLVVAEAGQHGTPTVAYASAGGTQESIDHKDSGILVDTPAQLTKAIDEILADPSWRRFLGDGARTKAASLSWEASQSRFAEEIARAAGR</sequence>
<dbReference type="Pfam" id="PF00534">
    <property type="entry name" value="Glycos_transf_1"/>
    <property type="match status" value="1"/>
</dbReference>
<dbReference type="PANTHER" id="PTHR12526:SF640">
    <property type="entry name" value="COLANIC ACID BIOSYNTHESIS GLYCOSYLTRANSFERASE WCAL-RELATED"/>
    <property type="match status" value="1"/>
</dbReference>
<dbReference type="InterPro" id="IPR001296">
    <property type="entry name" value="Glyco_trans_1"/>
</dbReference>
<dbReference type="Proteomes" id="UP001501057">
    <property type="component" value="Unassembled WGS sequence"/>
</dbReference>
<name>A0ABN2JMF4_9ACTN</name>
<dbReference type="Pfam" id="PF13439">
    <property type="entry name" value="Glyco_transf_4"/>
    <property type="match status" value="1"/>
</dbReference>
<feature type="domain" description="Glycosyltransferase subfamily 4-like N-terminal" evidence="5">
    <location>
        <begin position="17"/>
        <end position="173"/>
    </location>
</feature>
<evidence type="ECO:0000256" key="3">
    <source>
        <dbReference type="ARBA" id="ARBA00022679"/>
    </source>
</evidence>
<evidence type="ECO:0000313" key="6">
    <source>
        <dbReference type="EMBL" id="GAA1732493.1"/>
    </source>
</evidence>
<protein>
    <submittedName>
        <fullName evidence="6">Glycosyltransferase family 4 protein</fullName>
    </submittedName>
</protein>
<dbReference type="PANTHER" id="PTHR12526">
    <property type="entry name" value="GLYCOSYLTRANSFERASE"/>
    <property type="match status" value="1"/>
</dbReference>
<dbReference type="RefSeq" id="WP_344198692.1">
    <property type="nucleotide sequence ID" value="NZ_BAAAME010000002.1"/>
</dbReference>
<evidence type="ECO:0000256" key="2">
    <source>
        <dbReference type="ARBA" id="ARBA00022676"/>
    </source>
</evidence>
<keyword evidence="3" id="KW-0808">Transferase</keyword>
<reference evidence="6 7" key="1">
    <citation type="journal article" date="2019" name="Int. J. Syst. Evol. Microbiol.">
        <title>The Global Catalogue of Microorganisms (GCM) 10K type strain sequencing project: providing services to taxonomists for standard genome sequencing and annotation.</title>
        <authorList>
            <consortium name="The Broad Institute Genomics Platform"/>
            <consortium name="The Broad Institute Genome Sequencing Center for Infectious Disease"/>
            <person name="Wu L."/>
            <person name="Ma J."/>
        </authorList>
    </citation>
    <scope>NUCLEOTIDE SEQUENCE [LARGE SCALE GENOMIC DNA]</scope>
    <source>
        <strain evidence="6 7">JCM 13518</strain>
    </source>
</reference>
<comment type="caution">
    <text evidence="6">The sequence shown here is derived from an EMBL/GenBank/DDBJ whole genome shotgun (WGS) entry which is preliminary data.</text>
</comment>
<dbReference type="InterPro" id="IPR028098">
    <property type="entry name" value="Glyco_trans_4-like_N"/>
</dbReference>
<keyword evidence="7" id="KW-1185">Reference proteome</keyword>
<evidence type="ECO:0000259" key="5">
    <source>
        <dbReference type="Pfam" id="PF13439"/>
    </source>
</evidence>
<evidence type="ECO:0000313" key="7">
    <source>
        <dbReference type="Proteomes" id="UP001501057"/>
    </source>
</evidence>
<organism evidence="6 7">
    <name type="scientific">Aeromicrobium alkaliterrae</name>
    <dbReference type="NCBI Taxonomy" id="302168"/>
    <lineage>
        <taxon>Bacteria</taxon>
        <taxon>Bacillati</taxon>
        <taxon>Actinomycetota</taxon>
        <taxon>Actinomycetes</taxon>
        <taxon>Propionibacteriales</taxon>
        <taxon>Nocardioidaceae</taxon>
        <taxon>Aeromicrobium</taxon>
    </lineage>
</organism>
<dbReference type="CDD" id="cd03801">
    <property type="entry name" value="GT4_PimA-like"/>
    <property type="match status" value="1"/>
</dbReference>
<comment type="similarity">
    <text evidence="1">Belongs to the glycosyltransferase group 1 family. Glycosyltransferase 4 subfamily.</text>
</comment>
<accession>A0ABN2JMF4</accession>
<dbReference type="Gene3D" id="3.40.50.2000">
    <property type="entry name" value="Glycogen Phosphorylase B"/>
    <property type="match status" value="2"/>
</dbReference>